<feature type="transmembrane region" description="Helical" evidence="1">
    <location>
        <begin position="178"/>
        <end position="195"/>
    </location>
</feature>
<keyword evidence="1" id="KW-0812">Transmembrane</keyword>
<dbReference type="AlphaFoldDB" id="A0A2G8LPF0"/>
<dbReference type="PANTHER" id="PTHR11360">
    <property type="entry name" value="MONOCARBOXYLATE TRANSPORTER"/>
    <property type="match status" value="1"/>
</dbReference>
<dbReference type="EMBL" id="MRZV01000020">
    <property type="protein sequence ID" value="PIK62050.1"/>
    <property type="molecule type" value="Genomic_DNA"/>
</dbReference>
<keyword evidence="3" id="KW-1185">Reference proteome</keyword>
<evidence type="ECO:0000313" key="2">
    <source>
        <dbReference type="EMBL" id="PIK62050.1"/>
    </source>
</evidence>
<dbReference type="PANTHER" id="PTHR11360:SF303">
    <property type="entry name" value="MAJOR FACILITATOR SUPERFAMILY (MFS) PROFILE DOMAIN-CONTAINING PROTEIN"/>
    <property type="match status" value="1"/>
</dbReference>
<dbReference type="Gene3D" id="1.20.1250.20">
    <property type="entry name" value="MFS general substrate transporter like domains"/>
    <property type="match status" value="1"/>
</dbReference>
<feature type="transmembrane region" description="Helical" evidence="1">
    <location>
        <begin position="106"/>
        <end position="128"/>
    </location>
</feature>
<keyword evidence="1" id="KW-0472">Membrane</keyword>
<dbReference type="InterPro" id="IPR050327">
    <property type="entry name" value="Proton-linked_MCT"/>
</dbReference>
<dbReference type="OrthoDB" id="10476252at2759"/>
<evidence type="ECO:0000313" key="3">
    <source>
        <dbReference type="Proteomes" id="UP000230750"/>
    </source>
</evidence>
<gene>
    <name evidence="2" type="ORF">BSL78_01061</name>
</gene>
<dbReference type="GO" id="GO:0008028">
    <property type="term" value="F:monocarboxylic acid transmembrane transporter activity"/>
    <property type="evidence" value="ECO:0007669"/>
    <property type="project" value="TreeGrafter"/>
</dbReference>
<feature type="transmembrane region" description="Helical" evidence="1">
    <location>
        <begin position="78"/>
        <end position="99"/>
    </location>
</feature>
<accession>A0A2G8LPF0</accession>
<dbReference type="SUPFAM" id="SSF103473">
    <property type="entry name" value="MFS general substrate transporter"/>
    <property type="match status" value="1"/>
</dbReference>
<protein>
    <submittedName>
        <fullName evidence="2">Uncharacterized protein</fullName>
    </submittedName>
</protein>
<feature type="transmembrane region" description="Helical" evidence="1">
    <location>
        <begin position="44"/>
        <end position="66"/>
    </location>
</feature>
<dbReference type="Proteomes" id="UP000230750">
    <property type="component" value="Unassembled WGS sequence"/>
</dbReference>
<keyword evidence="1" id="KW-1133">Transmembrane helix</keyword>
<name>A0A2G8LPF0_STIJA</name>
<sequence length="238" mass="26030">MKSTAKTETFLSSVAVTKDVPPSHLHAFDRYMLMFASPFRHRKFAMCFLLSGVSMYVYSSWAIFLVSFGESVGFTPRMAVYLSSAGGIGGIAGSALAFLQFYFNRMNAVTGCLLPLVINGLSLLISVFSTSYGITLTATCISGFVQGYHYSALCGLMTTLLCQYHLRDGIAMTFLSEGMCYQFGGFFSGIVKDYFGSTNSVFLLNAVLSFAAIPFAVIWTLDKGPVHECYPKNQDSLE</sequence>
<reference evidence="2 3" key="1">
    <citation type="journal article" date="2017" name="PLoS Biol.">
        <title>The sea cucumber genome provides insights into morphological evolution and visceral regeneration.</title>
        <authorList>
            <person name="Zhang X."/>
            <person name="Sun L."/>
            <person name="Yuan J."/>
            <person name="Sun Y."/>
            <person name="Gao Y."/>
            <person name="Zhang L."/>
            <person name="Li S."/>
            <person name="Dai H."/>
            <person name="Hamel J.F."/>
            <person name="Liu C."/>
            <person name="Yu Y."/>
            <person name="Liu S."/>
            <person name="Lin W."/>
            <person name="Guo K."/>
            <person name="Jin S."/>
            <person name="Xu P."/>
            <person name="Storey K.B."/>
            <person name="Huan P."/>
            <person name="Zhang T."/>
            <person name="Zhou Y."/>
            <person name="Zhang J."/>
            <person name="Lin C."/>
            <person name="Li X."/>
            <person name="Xing L."/>
            <person name="Huo D."/>
            <person name="Sun M."/>
            <person name="Wang L."/>
            <person name="Mercier A."/>
            <person name="Li F."/>
            <person name="Yang H."/>
            <person name="Xiang J."/>
        </authorList>
    </citation>
    <scope>NUCLEOTIDE SEQUENCE [LARGE SCALE GENOMIC DNA]</scope>
    <source>
        <strain evidence="2">Shaxun</strain>
        <tissue evidence="2">Muscle</tissue>
    </source>
</reference>
<dbReference type="InterPro" id="IPR036259">
    <property type="entry name" value="MFS_trans_sf"/>
</dbReference>
<organism evidence="2 3">
    <name type="scientific">Stichopus japonicus</name>
    <name type="common">Sea cucumber</name>
    <dbReference type="NCBI Taxonomy" id="307972"/>
    <lineage>
        <taxon>Eukaryota</taxon>
        <taxon>Metazoa</taxon>
        <taxon>Echinodermata</taxon>
        <taxon>Eleutherozoa</taxon>
        <taxon>Echinozoa</taxon>
        <taxon>Holothuroidea</taxon>
        <taxon>Aspidochirotacea</taxon>
        <taxon>Aspidochirotida</taxon>
        <taxon>Stichopodidae</taxon>
        <taxon>Apostichopus</taxon>
    </lineage>
</organism>
<proteinExistence type="predicted"/>
<feature type="transmembrane region" description="Helical" evidence="1">
    <location>
        <begin position="201"/>
        <end position="221"/>
    </location>
</feature>
<evidence type="ECO:0000256" key="1">
    <source>
        <dbReference type="SAM" id="Phobius"/>
    </source>
</evidence>
<comment type="caution">
    <text evidence="2">The sequence shown here is derived from an EMBL/GenBank/DDBJ whole genome shotgun (WGS) entry which is preliminary data.</text>
</comment>